<feature type="chain" id="PRO_5011651387" evidence="1">
    <location>
        <begin position="27"/>
        <end position="199"/>
    </location>
</feature>
<gene>
    <name evidence="2" type="ORF">SAMN05421740_10589</name>
</gene>
<dbReference type="Proteomes" id="UP000198916">
    <property type="component" value="Unassembled WGS sequence"/>
</dbReference>
<dbReference type="STRING" id="332977.SAMN05421740_10589"/>
<keyword evidence="3" id="KW-1185">Reference proteome</keyword>
<dbReference type="EMBL" id="FNZR01000005">
    <property type="protein sequence ID" value="SEL41020.1"/>
    <property type="molecule type" value="Genomic_DNA"/>
</dbReference>
<organism evidence="2 3">
    <name type="scientific">Parapedobacter koreensis</name>
    <dbReference type="NCBI Taxonomy" id="332977"/>
    <lineage>
        <taxon>Bacteria</taxon>
        <taxon>Pseudomonadati</taxon>
        <taxon>Bacteroidota</taxon>
        <taxon>Sphingobacteriia</taxon>
        <taxon>Sphingobacteriales</taxon>
        <taxon>Sphingobacteriaceae</taxon>
        <taxon>Parapedobacter</taxon>
    </lineage>
</organism>
<accession>A0A1H7PYW2</accession>
<proteinExistence type="predicted"/>
<dbReference type="OrthoDB" id="670350at2"/>
<keyword evidence="1" id="KW-0732">Signal</keyword>
<dbReference type="RefSeq" id="WP_090606159.1">
    <property type="nucleotide sequence ID" value="NZ_FNZR01000005.1"/>
</dbReference>
<evidence type="ECO:0000313" key="2">
    <source>
        <dbReference type="EMBL" id="SEL41020.1"/>
    </source>
</evidence>
<dbReference type="AlphaFoldDB" id="A0A1H7PYW2"/>
<feature type="signal peptide" evidence="1">
    <location>
        <begin position="1"/>
        <end position="26"/>
    </location>
</feature>
<reference evidence="3" key="1">
    <citation type="submission" date="2016-10" db="EMBL/GenBank/DDBJ databases">
        <authorList>
            <person name="Varghese N."/>
            <person name="Submissions S."/>
        </authorList>
    </citation>
    <scope>NUCLEOTIDE SEQUENCE [LARGE SCALE GENOMIC DNA]</scope>
    <source>
        <strain evidence="3">Jip14</strain>
    </source>
</reference>
<protein>
    <submittedName>
        <fullName evidence="2">Uncharacterized protein</fullName>
    </submittedName>
</protein>
<sequence>MTYNPPFHRIPILLFIFLLYTLVAMAQDTAALVTQVRLMGTVTQEKNYGAIADQTHTALVNAMGGREEMLAFIAAGMEDMAANGIRIDSVYFGDPGNFQQNEDIVYAFIPQVLVMTIPQPDQKMIVLSMLMAISDDGGNRWTFVDATGLDDAKLEYLFPDFQGNVPRPFTGKPIVLPESEVTSQLQRIWSILRDADTPK</sequence>
<name>A0A1H7PYW2_9SPHI</name>
<evidence type="ECO:0000313" key="3">
    <source>
        <dbReference type="Proteomes" id="UP000198916"/>
    </source>
</evidence>
<evidence type="ECO:0000256" key="1">
    <source>
        <dbReference type="SAM" id="SignalP"/>
    </source>
</evidence>